<dbReference type="GO" id="GO:0003677">
    <property type="term" value="F:DNA binding"/>
    <property type="evidence" value="ECO:0007669"/>
    <property type="project" value="UniProtKB-KW"/>
</dbReference>
<keyword evidence="5" id="KW-0408">Iron</keyword>
<keyword evidence="5" id="KW-0238">DNA-binding</keyword>
<dbReference type="GO" id="GO:0000278">
    <property type="term" value="P:mitotic cell cycle"/>
    <property type="evidence" value="ECO:0007669"/>
    <property type="project" value="TreeGrafter"/>
</dbReference>
<evidence type="ECO:0000256" key="6">
    <source>
        <dbReference type="SAM" id="MobiDB-lite"/>
    </source>
</evidence>
<keyword evidence="3 5" id="KW-0548">Nucleotidyltransferase</keyword>
<dbReference type="GO" id="GO:0051539">
    <property type="term" value="F:4 iron, 4 sulfur cluster binding"/>
    <property type="evidence" value="ECO:0007669"/>
    <property type="project" value="UniProtKB-KW"/>
</dbReference>
<feature type="compositionally biased region" description="Polar residues" evidence="6">
    <location>
        <begin position="1139"/>
        <end position="1155"/>
    </location>
</feature>
<dbReference type="InterPro" id="IPR023211">
    <property type="entry name" value="DNA_pol_palm_dom_sf"/>
</dbReference>
<dbReference type="InterPro" id="IPR055191">
    <property type="entry name" value="POL2_thumb"/>
</dbReference>
<dbReference type="GO" id="GO:0000166">
    <property type="term" value="F:nucleotide binding"/>
    <property type="evidence" value="ECO:0007669"/>
    <property type="project" value="InterPro"/>
</dbReference>
<keyword evidence="5" id="KW-0479">Metal-binding</keyword>
<dbReference type="SUPFAM" id="SSF53098">
    <property type="entry name" value="Ribonuclease H-like"/>
    <property type="match status" value="1"/>
</dbReference>
<dbReference type="GO" id="GO:0045004">
    <property type="term" value="P:DNA replication proofreading"/>
    <property type="evidence" value="ECO:0007669"/>
    <property type="project" value="TreeGrafter"/>
</dbReference>
<keyword evidence="11" id="KW-1185">Reference proteome</keyword>
<comment type="caution">
    <text evidence="10">The sequence shown here is derived from an EMBL/GenBank/DDBJ whole genome shotgun (WGS) entry which is preliminary data.</text>
</comment>
<protein>
    <recommendedName>
        <fullName evidence="5">DNA polymerase epsilon catalytic subunit</fullName>
        <ecNumber evidence="5">2.7.7.7</ecNumber>
    </recommendedName>
</protein>
<dbReference type="Gene3D" id="3.90.1600.10">
    <property type="entry name" value="Palm domain of DNA polymerase"/>
    <property type="match status" value="1"/>
</dbReference>
<dbReference type="Proteomes" id="UP000019763">
    <property type="component" value="Unassembled WGS sequence"/>
</dbReference>
<dbReference type="InterPro" id="IPR029703">
    <property type="entry name" value="POL2"/>
</dbReference>
<dbReference type="SUPFAM" id="SSF56672">
    <property type="entry name" value="DNA/RNA polymerases"/>
    <property type="match status" value="1"/>
</dbReference>
<evidence type="ECO:0000256" key="3">
    <source>
        <dbReference type="ARBA" id="ARBA00022695"/>
    </source>
</evidence>
<feature type="region of interest" description="Disordered" evidence="6">
    <location>
        <begin position="1136"/>
        <end position="1162"/>
    </location>
</feature>
<keyword evidence="5" id="KW-0863">Zinc-finger</keyword>
<evidence type="ECO:0000313" key="10">
    <source>
        <dbReference type="EMBL" id="EZG43301.1"/>
    </source>
</evidence>
<dbReference type="GO" id="GO:0008310">
    <property type="term" value="F:single-stranded DNA 3'-5' DNA exonuclease activity"/>
    <property type="evidence" value="ECO:0007669"/>
    <property type="project" value="TreeGrafter"/>
</dbReference>
<gene>
    <name evidence="10" type="ORF">GNI_177480</name>
</gene>
<keyword evidence="2 5" id="KW-0808">Transferase</keyword>
<dbReference type="PANTHER" id="PTHR10670:SF0">
    <property type="entry name" value="DNA POLYMERASE EPSILON CATALYTIC SUBUNIT A"/>
    <property type="match status" value="1"/>
</dbReference>
<keyword evidence="4 5" id="KW-0239">DNA-directed DNA polymerase</keyword>
<keyword evidence="5" id="KW-0004">4Fe-4S</keyword>
<dbReference type="Pfam" id="PF00136">
    <property type="entry name" value="DNA_pol_B"/>
    <property type="match status" value="1"/>
</dbReference>
<keyword evidence="5" id="KW-0539">Nucleus</keyword>
<feature type="domain" description="DNA polymerase epsilon ,catalytic subunit A thumb" evidence="9">
    <location>
        <begin position="841"/>
        <end position="987"/>
    </location>
</feature>
<feature type="region of interest" description="Disordered" evidence="6">
    <location>
        <begin position="1797"/>
        <end position="1819"/>
    </location>
</feature>
<evidence type="ECO:0000256" key="5">
    <source>
        <dbReference type="RuleBase" id="RU365029"/>
    </source>
</evidence>
<dbReference type="GeneID" id="22916014"/>
<dbReference type="GO" id="GO:0006287">
    <property type="term" value="P:base-excision repair, gap-filling"/>
    <property type="evidence" value="ECO:0007669"/>
    <property type="project" value="TreeGrafter"/>
</dbReference>
<dbReference type="InterPro" id="IPR036397">
    <property type="entry name" value="RNaseH_sf"/>
</dbReference>
<evidence type="ECO:0000313" key="11">
    <source>
        <dbReference type="Proteomes" id="UP000019763"/>
    </source>
</evidence>
<dbReference type="GO" id="GO:0006272">
    <property type="term" value="P:leading strand elongation"/>
    <property type="evidence" value="ECO:0007669"/>
    <property type="project" value="TreeGrafter"/>
</dbReference>
<dbReference type="OrthoDB" id="10060449at2759"/>
<feature type="region of interest" description="Disordered" evidence="6">
    <location>
        <begin position="1264"/>
        <end position="1299"/>
    </location>
</feature>
<dbReference type="GO" id="GO:0006297">
    <property type="term" value="P:nucleotide-excision repair, DNA gap filling"/>
    <property type="evidence" value="ECO:0007669"/>
    <property type="project" value="TreeGrafter"/>
</dbReference>
<sequence>MRQTIRRNQEREGSVLRQTKQDVRDEVSSYVKRLIDSDTTYLIDSIYEHDIDIATAYMIDRDIRCGKWYMIDSNPEDKDFPIISSAGESWKSKLPLLRILAWDIETHKAPLKFPQAEIDPVMSISYYTNQGGYLLVNRQHFSRDIADFTFQFKSEFKVYNFDEEKTLLKFFLWHVQCVCNPHILVTYNGDSFDFPYVMERCTRNGLSLKDTWGFQCTELPNMKTQFTSPIILHIDCLKWVERDSYLPCGSRGLKAVARAKLRYEPREVDPELMVEYCWTKPQIMAEYSVSDALATYKLYTQYVHNFTLALSSIIPLVPDDVLRKGSGTLCEHLLMAEAYHRNILIPNKSVQDEENWMDENTLLFSETYVGGQVEQLRSGIYRHDIPEQFVFDSAIVDELVENLDYTYEVWLKHEVMDSSRVILGTNWESEVKRKICERLMSYRLARDLKVEPLIYHMDVGAMYPNIILSQRLQPYSIVDEETDCFHCPYYKERAQCQRQLKWRWKAEKYNLDRALVRTINDQLRVERFPLAKLNGEVVMTTYTELPLRERREIQTARLKQVAAKTNKNKFKTTLEKSKTSFVCQRQSSFYVDTVRDFRDRRLVYKRLKKVAEKELSECSVDQKQDKEAAAITYDSLQLAHKCILNSFYGYVMRKGARWYSLEMAAIVTHTGATIIQMARDICAGIGIPLELDTDGVWTLLPKGFPDTFEIEVQIAQEEDGHVENACMKNGPPENGQPGGQGGEIEGRVRTVSKTFKFSYPCWMLNAMVEKAWLNDQYHTFDRASQKFKLSSENSVFFEIDGPYRGMFLPASEKENQQLKKRYAVYDFDGTICELKGFELKRRGDLELLKIFQESVFPSFILGHDKSECYRGAGAIADNWMAFVRTKGRKCSDFSTVLRLLAESTNMSRPASKAGDYKSMGITTAFRLTECYNDETYINDSGIRCTYVILKYPIGLPRTHRAAPISIFSAEPQTRDYWLTKWAQSNDTLSNLLQKGSSTKGVTKLDGSGPAAVAAACDERLRDLIDWDYYAERLQTTVQKIVVIPALQQKVGNPCVVPAPAWCNIADLSRQLNLREFVIKGQRSALSQGKDSFSKLGIPERDTNCEKGTDWEVGIDCEMGTDWANEQSPVEQSAVEHSPVHTSPNENTVPANTARTLTGERGDNLDQLGARPWQRWKHCWSSLGVASLCLRRQPVLNRQDLFDKGTFWLEDIVISMENEHHALVRHPAVNTLYKVPIVLNRKVLLLGEFRPVPSLGEIIDRRGSVATGSRHDGRDFMGDRDSVGGGDFPPAGGSGAGLRRPRRGSIGVQEHGCTVDASHYSVDALPTKVNILGFKKQPDLVSVLTRSYSYNPRLETALLEEPCVADCRDHARVAVDLERTKRNYLDLHSRLVELSLRPTNDGRYLIINSNNRVEFKDLHHELSWFFDAFLTVTGDQGFWISTSIDNTRKPRILTIITGQTEKMPQMFLLAVKSVGAAYENMEAMVRDASARLRTARNRSVLRTVCLSESLRWALSPASLDCGVPCLTQVTYVADYESRDITLDLHNRTLSKFAGLYQRTLRRLSGPLSSPLRTVLSASTSDGVASECRAVLWRESVFPRHVGSHLTEASPLLPNFDRLADLSRTLAVLSALLNEKMEDLAYADGVLHYLTTSREVQEAYEQLCCTWLPLWQRRLVNQLSAAVGRTRRQPRILELNDSGLLIEIPTLKEDDAILAAKALIGLWNRESMSNKLFKTDACSVFKHGLILDPCNKCFLNNDGEIVVYDLPILEQFPDRPRRMLEDLVIQFLELPKSCHSSRRERAAGVGEDAEPDATHSSQAGWHESDAAATQAGWYESLSHAQFVEHITEFVGTTWYRLVDEFMAKFAMPPVAEAFPACVQDSASTPCYSLALGLLECLTRKDECAFNRLPGDEGETTPAALFEDLLASQAQRQFGSVVGVVVTNVRCASCNSHISQTASFEGVPVCPQCLHAFSDAEIESKLVQYFELLYVAHSLQQLKCSTCHKVARVRCSNFCPVCGGQYTHNQNLPGLLTAGKILLAYATQNDWSWLAAVVEQALSMIL</sequence>
<feature type="compositionally biased region" description="Basic and acidic residues" evidence="6">
    <location>
        <begin position="1264"/>
        <end position="1281"/>
    </location>
</feature>
<dbReference type="InterPro" id="IPR042087">
    <property type="entry name" value="DNA_pol_B_thumb"/>
</dbReference>
<dbReference type="Gene3D" id="3.30.420.10">
    <property type="entry name" value="Ribonuclease H-like superfamily/Ribonuclease H"/>
    <property type="match status" value="1"/>
</dbReference>
<proteinExistence type="inferred from homology"/>
<evidence type="ECO:0000259" key="9">
    <source>
        <dbReference type="Pfam" id="PF22634"/>
    </source>
</evidence>
<dbReference type="InterPro" id="IPR006172">
    <property type="entry name" value="DNA-dir_DNA_pol_B"/>
</dbReference>
<name>A0A023AX39_GRENI</name>
<dbReference type="EMBL" id="AFNH02001335">
    <property type="protein sequence ID" value="EZG43301.1"/>
    <property type="molecule type" value="Genomic_DNA"/>
</dbReference>
<comment type="cofactor">
    <cofactor evidence="5">
        <name>[4Fe-4S] cluster</name>
        <dbReference type="ChEBI" id="CHEBI:49883"/>
    </cofactor>
</comment>
<evidence type="ECO:0000256" key="2">
    <source>
        <dbReference type="ARBA" id="ARBA00022679"/>
    </source>
</evidence>
<dbReference type="InterPro" id="IPR006134">
    <property type="entry name" value="DNA-dir_DNA_pol_B_multi_dom"/>
</dbReference>
<comment type="function">
    <text evidence="5">DNA polymerase II participates in chromosomal DNA replication.</text>
</comment>
<dbReference type="InterPro" id="IPR012337">
    <property type="entry name" value="RNaseH-like_sf"/>
</dbReference>
<dbReference type="VEuPathDB" id="CryptoDB:GNI_177480"/>
<dbReference type="InterPro" id="IPR043502">
    <property type="entry name" value="DNA/RNA_pol_sf"/>
</dbReference>
<keyword evidence="5" id="KW-0862">Zinc</keyword>
<accession>A0A023AX39</accession>
<feature type="domain" description="DNA-directed DNA polymerase family B multifunctional" evidence="7">
    <location>
        <begin position="598"/>
        <end position="681"/>
    </location>
</feature>
<dbReference type="eggNOG" id="KOG1798">
    <property type="taxonomic scope" value="Eukaryota"/>
</dbReference>
<dbReference type="GO" id="GO:0003887">
    <property type="term" value="F:DNA-directed DNA polymerase activity"/>
    <property type="evidence" value="ECO:0007669"/>
    <property type="project" value="UniProtKB-KW"/>
</dbReference>
<dbReference type="InterPro" id="IPR006133">
    <property type="entry name" value="DNA-dir_DNA_pol_B_exonuc"/>
</dbReference>
<reference evidence="10" key="1">
    <citation type="submission" date="2013-12" db="EMBL/GenBank/DDBJ databases">
        <authorList>
            <person name="Omoto C.K."/>
            <person name="Sibley D."/>
            <person name="Venepally P."/>
            <person name="Hadjithomas M."/>
            <person name="Karamycheva S."/>
            <person name="Brunk B."/>
            <person name="Roos D."/>
            <person name="Caler E."/>
            <person name="Lorenzi H."/>
        </authorList>
    </citation>
    <scope>NUCLEOTIDE SEQUENCE</scope>
</reference>
<dbReference type="Pfam" id="PF03104">
    <property type="entry name" value="DNA_pol_B_exo1"/>
    <property type="match status" value="1"/>
</dbReference>
<evidence type="ECO:0000259" key="7">
    <source>
        <dbReference type="Pfam" id="PF00136"/>
    </source>
</evidence>
<keyword evidence="5" id="KW-0411">Iron-sulfur</keyword>
<dbReference type="GO" id="GO:0008622">
    <property type="term" value="C:epsilon DNA polymerase complex"/>
    <property type="evidence" value="ECO:0007669"/>
    <property type="project" value="InterPro"/>
</dbReference>
<dbReference type="RefSeq" id="XP_011133443.1">
    <property type="nucleotide sequence ID" value="XM_011135141.1"/>
</dbReference>
<comment type="similarity">
    <text evidence="1 5">Belongs to the DNA polymerase type-B family.</text>
</comment>
<dbReference type="Pfam" id="PF22634">
    <property type="entry name" value="POL2_thumb"/>
    <property type="match status" value="2"/>
</dbReference>
<dbReference type="Gene3D" id="1.10.132.60">
    <property type="entry name" value="DNA polymerase family B, C-terminal domain"/>
    <property type="match status" value="1"/>
</dbReference>
<feature type="domain" description="DNA polymerase epsilon ,catalytic subunit A thumb" evidence="9">
    <location>
        <begin position="1018"/>
        <end position="1048"/>
    </location>
</feature>
<comment type="catalytic activity">
    <reaction evidence="5">
        <text>DNA(n) + a 2'-deoxyribonucleoside 5'-triphosphate = DNA(n+1) + diphosphate</text>
        <dbReference type="Rhea" id="RHEA:22508"/>
        <dbReference type="Rhea" id="RHEA-COMP:17339"/>
        <dbReference type="Rhea" id="RHEA-COMP:17340"/>
        <dbReference type="ChEBI" id="CHEBI:33019"/>
        <dbReference type="ChEBI" id="CHEBI:61560"/>
        <dbReference type="ChEBI" id="CHEBI:173112"/>
        <dbReference type="EC" id="2.7.7.7"/>
    </reaction>
</comment>
<feature type="domain" description="DNA-directed DNA polymerase family B exonuclease" evidence="8">
    <location>
        <begin position="45"/>
        <end position="256"/>
    </location>
</feature>
<evidence type="ECO:0000256" key="1">
    <source>
        <dbReference type="ARBA" id="ARBA00005755"/>
    </source>
</evidence>
<dbReference type="EC" id="2.7.7.7" evidence="5"/>
<dbReference type="SMART" id="SM00486">
    <property type="entry name" value="POLBc"/>
    <property type="match status" value="1"/>
</dbReference>
<dbReference type="GO" id="GO:0008270">
    <property type="term" value="F:zinc ion binding"/>
    <property type="evidence" value="ECO:0007669"/>
    <property type="project" value="UniProtKB-KW"/>
</dbReference>
<evidence type="ECO:0000259" key="8">
    <source>
        <dbReference type="Pfam" id="PF03104"/>
    </source>
</evidence>
<dbReference type="PANTHER" id="PTHR10670">
    <property type="entry name" value="DNA POLYMERASE EPSILON CATALYTIC SUBUNIT A"/>
    <property type="match status" value="1"/>
</dbReference>
<keyword evidence="5" id="KW-0235">DNA replication</keyword>
<evidence type="ECO:0000256" key="4">
    <source>
        <dbReference type="ARBA" id="ARBA00022932"/>
    </source>
</evidence>
<comment type="subcellular location">
    <subcellularLocation>
        <location evidence="5">Nucleus</location>
    </subcellularLocation>
</comment>
<feature type="compositionally biased region" description="Gly residues" evidence="6">
    <location>
        <begin position="1282"/>
        <end position="1295"/>
    </location>
</feature>
<organism evidence="10 11">
    <name type="scientific">Gregarina niphandrodes</name>
    <name type="common">Septate eugregarine</name>
    <dbReference type="NCBI Taxonomy" id="110365"/>
    <lineage>
        <taxon>Eukaryota</taxon>
        <taxon>Sar</taxon>
        <taxon>Alveolata</taxon>
        <taxon>Apicomplexa</taxon>
        <taxon>Conoidasida</taxon>
        <taxon>Gregarinasina</taxon>
        <taxon>Eugregarinorida</taxon>
        <taxon>Gregarinidae</taxon>
        <taxon>Gregarina</taxon>
    </lineage>
</organism>